<feature type="domain" description="DUF8175" evidence="3">
    <location>
        <begin position="41"/>
        <end position="228"/>
    </location>
</feature>
<dbReference type="KEGG" id="cgrn:4412665_01148"/>
<proteinExistence type="predicted"/>
<dbReference type="Proteomes" id="UP000215332">
    <property type="component" value="Chromosome 1"/>
</dbReference>
<accession>A0A239WIY6</accession>
<evidence type="ECO:0000313" key="5">
    <source>
        <dbReference type="Proteomes" id="UP000215332"/>
    </source>
</evidence>
<evidence type="ECO:0000313" key="4">
    <source>
        <dbReference type="EMBL" id="SNV34605.1"/>
    </source>
</evidence>
<protein>
    <recommendedName>
        <fullName evidence="3">DUF8175 domain-containing protein</fullName>
    </recommendedName>
</protein>
<evidence type="ECO:0000256" key="1">
    <source>
        <dbReference type="SAM" id="MobiDB-lite"/>
    </source>
</evidence>
<dbReference type="PROSITE" id="PS51257">
    <property type="entry name" value="PROKAR_LIPOPROTEIN"/>
    <property type="match status" value="1"/>
</dbReference>
<feature type="region of interest" description="Disordered" evidence="1">
    <location>
        <begin position="22"/>
        <end position="55"/>
    </location>
</feature>
<dbReference type="AlphaFoldDB" id="A0A239WIY6"/>
<dbReference type="InterPro" id="IPR058488">
    <property type="entry name" value="DUF8175"/>
</dbReference>
<dbReference type="Pfam" id="PF26526">
    <property type="entry name" value="DUF8175"/>
    <property type="match status" value="1"/>
</dbReference>
<feature type="chain" id="PRO_5011247261" description="DUF8175 domain-containing protein" evidence="2">
    <location>
        <begin position="24"/>
        <end position="232"/>
    </location>
</feature>
<evidence type="ECO:0000256" key="2">
    <source>
        <dbReference type="SAM" id="SignalP"/>
    </source>
</evidence>
<gene>
    <name evidence="4" type="ORF">SAMEA4412665_01148</name>
</gene>
<keyword evidence="2" id="KW-0732">Signal</keyword>
<feature type="signal peptide" evidence="2">
    <location>
        <begin position="1"/>
        <end position="23"/>
    </location>
</feature>
<evidence type="ECO:0000259" key="3">
    <source>
        <dbReference type="Pfam" id="PF26526"/>
    </source>
</evidence>
<feature type="compositionally biased region" description="Low complexity" evidence="1">
    <location>
        <begin position="37"/>
        <end position="51"/>
    </location>
</feature>
<reference evidence="4 5" key="1">
    <citation type="submission" date="2017-06" db="EMBL/GenBank/DDBJ databases">
        <authorList>
            <consortium name="Pathogen Informatics"/>
        </authorList>
    </citation>
    <scope>NUCLEOTIDE SEQUENCE [LARGE SCALE GENOMIC DNA]</scope>
    <source>
        <strain evidence="4 5">NCTC11865</strain>
    </source>
</reference>
<name>A0A239WIY6_9ACTN</name>
<organism evidence="4 5">
    <name type="scientific">Cutibacterium granulosum</name>
    <dbReference type="NCBI Taxonomy" id="33011"/>
    <lineage>
        <taxon>Bacteria</taxon>
        <taxon>Bacillati</taxon>
        <taxon>Actinomycetota</taxon>
        <taxon>Actinomycetes</taxon>
        <taxon>Propionibacteriales</taxon>
        <taxon>Propionibacteriaceae</taxon>
        <taxon>Cutibacterium</taxon>
    </lineage>
</organism>
<dbReference type="EMBL" id="LT906441">
    <property type="protein sequence ID" value="SNV34605.1"/>
    <property type="molecule type" value="Genomic_DNA"/>
</dbReference>
<sequence length="232" mass="24850">MNRLRIIGRLMAGMCLLTGCSHTQSTPAPSPRDPGRSAASTPATAASRNTAQKAAPFSGACVKTDKIDLKRVDTAPKVQWIKDGKTGIPLTSQGPFEVSGDDQRCFSPSLAGAAAAASNFLAREAATSDTRTSVYTHNAQPAQTPAEIATAKRGPWVQVMGFNFAQVSDDGKHVTVHLHIACPDPRDRSRVVGLTDPVAVVWVGNDWKLDMPAYEKTTPVLNSNEDFTPWHQ</sequence>